<dbReference type="PANTHER" id="PTHR34846:SF10">
    <property type="entry name" value="CYTOPLASMIC PROTEIN"/>
    <property type="match status" value="1"/>
</dbReference>
<dbReference type="InterPro" id="IPR029032">
    <property type="entry name" value="AhpD-like"/>
</dbReference>
<dbReference type="STRING" id="929713.NIASO_02700"/>
<dbReference type="AlphaFoldDB" id="W0EYW3"/>
<accession>W0EYW3</accession>
<name>W0EYW3_9BACT</name>
<dbReference type="Pfam" id="PF02627">
    <property type="entry name" value="CMD"/>
    <property type="match status" value="1"/>
</dbReference>
<dbReference type="InterPro" id="IPR004675">
    <property type="entry name" value="AhpD_core"/>
</dbReference>
<dbReference type="PANTHER" id="PTHR34846">
    <property type="entry name" value="4-CARBOXYMUCONOLACTONE DECARBOXYLASE FAMILY PROTEIN (AFU_ORTHOLOGUE AFUA_6G11590)"/>
    <property type="match status" value="1"/>
</dbReference>
<evidence type="ECO:0000313" key="2">
    <source>
        <dbReference type="EMBL" id="AHF14389.1"/>
    </source>
</evidence>
<organism evidence="2 3">
    <name type="scientific">Niabella soli DSM 19437</name>
    <dbReference type="NCBI Taxonomy" id="929713"/>
    <lineage>
        <taxon>Bacteria</taxon>
        <taxon>Pseudomonadati</taxon>
        <taxon>Bacteroidota</taxon>
        <taxon>Chitinophagia</taxon>
        <taxon>Chitinophagales</taxon>
        <taxon>Chitinophagaceae</taxon>
        <taxon>Niabella</taxon>
    </lineage>
</organism>
<dbReference type="eggNOG" id="COG2128">
    <property type="taxonomic scope" value="Bacteria"/>
</dbReference>
<dbReference type="KEGG" id="nso:NIASO_02700"/>
<dbReference type="Gene3D" id="1.20.1290.10">
    <property type="entry name" value="AhpD-like"/>
    <property type="match status" value="1"/>
</dbReference>
<proteinExistence type="predicted"/>
<dbReference type="HOGENOM" id="CLU_082760_6_0_10"/>
<evidence type="ECO:0000259" key="1">
    <source>
        <dbReference type="Pfam" id="PF02627"/>
    </source>
</evidence>
<dbReference type="EMBL" id="CP007035">
    <property type="protein sequence ID" value="AHF14389.1"/>
    <property type="molecule type" value="Genomic_DNA"/>
</dbReference>
<reference evidence="2 3" key="1">
    <citation type="submission" date="2013-12" db="EMBL/GenBank/DDBJ databases">
        <authorList>
            <consortium name="DOE Joint Genome Institute"/>
            <person name="Eisen J."/>
            <person name="Huntemann M."/>
            <person name="Han J."/>
            <person name="Chen A."/>
            <person name="Kyrpides N."/>
            <person name="Mavromatis K."/>
            <person name="Markowitz V."/>
            <person name="Palaniappan K."/>
            <person name="Ivanova N."/>
            <person name="Schaumberg A."/>
            <person name="Pati A."/>
            <person name="Liolios K."/>
            <person name="Nordberg H.P."/>
            <person name="Cantor M.N."/>
            <person name="Hua S.X."/>
            <person name="Woyke T."/>
        </authorList>
    </citation>
    <scope>NUCLEOTIDE SEQUENCE [LARGE SCALE GENOMIC DNA]</scope>
    <source>
        <strain evidence="3">DSM 19437</strain>
    </source>
</reference>
<dbReference type="InterPro" id="IPR003779">
    <property type="entry name" value="CMD-like"/>
</dbReference>
<keyword evidence="3" id="KW-1185">Reference proteome</keyword>
<evidence type="ECO:0000313" key="3">
    <source>
        <dbReference type="Proteomes" id="UP000003586"/>
    </source>
</evidence>
<dbReference type="NCBIfam" id="TIGR00778">
    <property type="entry name" value="ahpD_dom"/>
    <property type="match status" value="1"/>
</dbReference>
<gene>
    <name evidence="2" type="ORF">NIASO_02700</name>
</gene>
<dbReference type="OrthoDB" id="9801997at2"/>
<dbReference type="SUPFAM" id="SSF69118">
    <property type="entry name" value="AhpD-like"/>
    <property type="match status" value="1"/>
</dbReference>
<dbReference type="GO" id="GO:0051920">
    <property type="term" value="F:peroxiredoxin activity"/>
    <property type="evidence" value="ECO:0007669"/>
    <property type="project" value="InterPro"/>
</dbReference>
<protein>
    <submittedName>
        <fullName evidence="2">Carboxymuconolactone decarboxylase</fullName>
    </submittedName>
</protein>
<dbReference type="RefSeq" id="WP_008583803.1">
    <property type="nucleotide sequence ID" value="NZ_CP007035.1"/>
</dbReference>
<feature type="domain" description="Carboxymuconolactone decarboxylase-like" evidence="1">
    <location>
        <begin position="25"/>
        <end position="94"/>
    </location>
</feature>
<sequence>MEPRLNVQEVGKKALASLYPLGKYLAQSTIEQQLLHLIYYRVSQINGCAFCLDMHSKDLRAAGETEQRLYVLDAWREAPFYSDRERAALAWAEALTKLKSTLVPDEIYEEAKKQFTDEELMDLTMGVIAINSYNRINIAFGAPVGTYQVGMFK</sequence>
<dbReference type="Proteomes" id="UP000003586">
    <property type="component" value="Chromosome"/>
</dbReference>